<dbReference type="EMBL" id="AP015039">
    <property type="protein sequence ID" value="BAT89886.1"/>
    <property type="molecule type" value="Genomic_DNA"/>
</dbReference>
<dbReference type="Proteomes" id="UP000291084">
    <property type="component" value="Chromosome 6"/>
</dbReference>
<accession>A0A0S3SAR4</accession>
<protein>
    <submittedName>
        <fullName evidence="1">Uncharacterized protein</fullName>
    </submittedName>
</protein>
<reference evidence="1 2" key="1">
    <citation type="journal article" date="2015" name="Sci. Rep.">
        <title>The power of single molecule real-time sequencing technology in the de novo assembly of a eukaryotic genome.</title>
        <authorList>
            <person name="Sakai H."/>
            <person name="Naito K."/>
            <person name="Ogiso-Tanaka E."/>
            <person name="Takahashi Y."/>
            <person name="Iseki K."/>
            <person name="Muto C."/>
            <person name="Satou K."/>
            <person name="Teruya K."/>
            <person name="Shiroma A."/>
            <person name="Shimoji M."/>
            <person name="Hirano T."/>
            <person name="Itoh T."/>
            <person name="Kaga A."/>
            <person name="Tomooka N."/>
        </authorList>
    </citation>
    <scope>NUCLEOTIDE SEQUENCE [LARGE SCALE GENOMIC DNA]</scope>
    <source>
        <strain evidence="2">cv. Shumari</strain>
    </source>
</reference>
<dbReference type="AlphaFoldDB" id="A0A0S3SAR4"/>
<name>A0A0S3SAR4_PHAAN</name>
<proteinExistence type="predicted"/>
<sequence length="80" mass="9247">MSSSTTFPSSSSLLLFLFFIFSSLLGKLSLHITYQFRILICHILSRYHLFKAQLVLTIDVKFSCMKPNYLVKFSIPSLYC</sequence>
<keyword evidence="2" id="KW-1185">Reference proteome</keyword>
<organism evidence="1 2">
    <name type="scientific">Vigna angularis var. angularis</name>
    <dbReference type="NCBI Taxonomy" id="157739"/>
    <lineage>
        <taxon>Eukaryota</taxon>
        <taxon>Viridiplantae</taxon>
        <taxon>Streptophyta</taxon>
        <taxon>Embryophyta</taxon>
        <taxon>Tracheophyta</taxon>
        <taxon>Spermatophyta</taxon>
        <taxon>Magnoliopsida</taxon>
        <taxon>eudicotyledons</taxon>
        <taxon>Gunneridae</taxon>
        <taxon>Pentapetalae</taxon>
        <taxon>rosids</taxon>
        <taxon>fabids</taxon>
        <taxon>Fabales</taxon>
        <taxon>Fabaceae</taxon>
        <taxon>Papilionoideae</taxon>
        <taxon>50 kb inversion clade</taxon>
        <taxon>NPAAA clade</taxon>
        <taxon>indigoferoid/millettioid clade</taxon>
        <taxon>Phaseoleae</taxon>
        <taxon>Vigna</taxon>
    </lineage>
</organism>
<evidence type="ECO:0000313" key="2">
    <source>
        <dbReference type="Proteomes" id="UP000291084"/>
    </source>
</evidence>
<evidence type="ECO:0000313" key="1">
    <source>
        <dbReference type="EMBL" id="BAT89886.1"/>
    </source>
</evidence>
<gene>
    <name evidence="1" type="primary">Vigan.06G100800</name>
    <name evidence="1" type="ORF">VIGAN_06100800</name>
</gene>